<keyword evidence="3" id="KW-0862">Zinc</keyword>
<sequence length="576" mass="64702">MVSCVVLGCNNHSAKTKKAGDSVSYFHIPLDHRTKAWLDRIRRTNLPPLENCHVCSEHFLPSCFEPDDLRTQLTGQKGKRSLKADAVPSVFKYSHSPEEKKPRLSSKRRRERQRHEEAVAELLAAENENTIAEEIIIEDSLLNYDITPSKSFSASPGVRDFGVQCCFEPITHRSIATQTDVCNASPCQVACTTSGIGISSPVKTETNSPKHAEWKVSHDHNYTMNAPPKVIFPTYDDSSFKTIPLPPVHNITCEQYESADAVDTGHESDADGDIDNEMDDEDMDPSWKLSDAEQFLSDDDMEVEPSEEDFKESTPHTEKKFLVFGSCLFELLKRCPECGDVIIKQKNKTSGTMLLVELSCHSGRTKTWQSQPVVKRKPLGNLLLAAAILFTGNTFSSVRNLASCLNLQFFCERVFYDTQRKYLFPVVNEAWEAESNRQIDTLTSKPVVNLEGDGRCDSPGHCAKYGTYTLMDEDTGNVVAFNVVQVSEVSSSNAMEKEGFTRCIEMLKGKGVKITRVATDRHVYIASCMSKDYPHISHQYDVWHLSKWVVKKLTNKAKQKGCEELAPWIQSISNHL</sequence>
<keyword evidence="9" id="KW-1185">Reference proteome</keyword>
<feature type="region of interest" description="Disordered" evidence="6">
    <location>
        <begin position="260"/>
        <end position="285"/>
    </location>
</feature>
<dbReference type="GO" id="GO:0008270">
    <property type="term" value="F:zinc ion binding"/>
    <property type="evidence" value="ECO:0007669"/>
    <property type="project" value="UniProtKB-KW"/>
</dbReference>
<dbReference type="PANTHER" id="PTHR31751:SF42">
    <property type="entry name" value="PROTEIN CBG10204"/>
    <property type="match status" value="1"/>
</dbReference>
<dbReference type="EMBL" id="JARQWQ010000147">
    <property type="protein sequence ID" value="KAK2548422.1"/>
    <property type="molecule type" value="Genomic_DNA"/>
</dbReference>
<name>A0AAD9PSS4_ACRCE</name>
<dbReference type="SMART" id="SM00980">
    <property type="entry name" value="THAP"/>
    <property type="match status" value="1"/>
</dbReference>
<feature type="compositionally biased region" description="Acidic residues" evidence="6">
    <location>
        <begin position="270"/>
        <end position="284"/>
    </location>
</feature>
<dbReference type="AlphaFoldDB" id="A0AAD9PSS4"/>
<dbReference type="PROSITE" id="PS50950">
    <property type="entry name" value="ZF_THAP"/>
    <property type="match status" value="1"/>
</dbReference>
<evidence type="ECO:0000256" key="5">
    <source>
        <dbReference type="PROSITE-ProRule" id="PRU00309"/>
    </source>
</evidence>
<dbReference type="Proteomes" id="UP001249851">
    <property type="component" value="Unassembled WGS sequence"/>
</dbReference>
<gene>
    <name evidence="8" type="ORF">P5673_031397</name>
</gene>
<organism evidence="8 9">
    <name type="scientific">Acropora cervicornis</name>
    <name type="common">Staghorn coral</name>
    <dbReference type="NCBI Taxonomy" id="6130"/>
    <lineage>
        <taxon>Eukaryota</taxon>
        <taxon>Metazoa</taxon>
        <taxon>Cnidaria</taxon>
        <taxon>Anthozoa</taxon>
        <taxon>Hexacorallia</taxon>
        <taxon>Scleractinia</taxon>
        <taxon>Astrocoeniina</taxon>
        <taxon>Acroporidae</taxon>
        <taxon>Acropora</taxon>
    </lineage>
</organism>
<dbReference type="InterPro" id="IPR006612">
    <property type="entry name" value="THAP_Znf"/>
</dbReference>
<proteinExistence type="predicted"/>
<dbReference type="Pfam" id="PF05485">
    <property type="entry name" value="THAP"/>
    <property type="match status" value="1"/>
</dbReference>
<evidence type="ECO:0000256" key="6">
    <source>
        <dbReference type="SAM" id="MobiDB-lite"/>
    </source>
</evidence>
<keyword evidence="2 5" id="KW-0863">Zinc-finger</keyword>
<evidence type="ECO:0000256" key="4">
    <source>
        <dbReference type="ARBA" id="ARBA00023125"/>
    </source>
</evidence>
<dbReference type="PANTHER" id="PTHR31751">
    <property type="entry name" value="SI:CH211-108C17.2-RELATED-RELATED"/>
    <property type="match status" value="1"/>
</dbReference>
<evidence type="ECO:0000313" key="8">
    <source>
        <dbReference type="EMBL" id="KAK2548422.1"/>
    </source>
</evidence>
<evidence type="ECO:0000256" key="1">
    <source>
        <dbReference type="ARBA" id="ARBA00022723"/>
    </source>
</evidence>
<evidence type="ECO:0000256" key="3">
    <source>
        <dbReference type="ARBA" id="ARBA00022833"/>
    </source>
</evidence>
<dbReference type="SUPFAM" id="SSF57716">
    <property type="entry name" value="Glucocorticoid receptor-like (DNA-binding domain)"/>
    <property type="match status" value="1"/>
</dbReference>
<evidence type="ECO:0000259" key="7">
    <source>
        <dbReference type="PROSITE" id="PS50950"/>
    </source>
</evidence>
<reference evidence="8" key="1">
    <citation type="journal article" date="2023" name="G3 (Bethesda)">
        <title>Whole genome assembly and annotation of the endangered Caribbean coral Acropora cervicornis.</title>
        <authorList>
            <person name="Selwyn J.D."/>
            <person name="Vollmer S.V."/>
        </authorList>
    </citation>
    <scope>NUCLEOTIDE SEQUENCE</scope>
    <source>
        <strain evidence="8">K2</strain>
    </source>
</reference>
<evidence type="ECO:0000313" key="9">
    <source>
        <dbReference type="Proteomes" id="UP001249851"/>
    </source>
</evidence>
<comment type="caution">
    <text evidence="8">The sequence shown here is derived from an EMBL/GenBank/DDBJ whole genome shotgun (WGS) entry which is preliminary data.</text>
</comment>
<reference evidence="8" key="2">
    <citation type="journal article" date="2023" name="Science">
        <title>Genomic signatures of disease resistance in endangered staghorn corals.</title>
        <authorList>
            <person name="Vollmer S.V."/>
            <person name="Selwyn J.D."/>
            <person name="Despard B.A."/>
            <person name="Roesel C.L."/>
        </authorList>
    </citation>
    <scope>NUCLEOTIDE SEQUENCE</scope>
    <source>
        <strain evidence="8">K2</strain>
    </source>
</reference>
<dbReference type="GO" id="GO:0003677">
    <property type="term" value="F:DNA binding"/>
    <property type="evidence" value="ECO:0007669"/>
    <property type="project" value="UniProtKB-UniRule"/>
</dbReference>
<keyword evidence="1" id="KW-0479">Metal-binding</keyword>
<feature type="compositionally biased region" description="Basic residues" evidence="6">
    <location>
        <begin position="103"/>
        <end position="112"/>
    </location>
</feature>
<feature type="region of interest" description="Disordered" evidence="6">
    <location>
        <begin position="92"/>
        <end position="113"/>
    </location>
</feature>
<protein>
    <submittedName>
        <fullName evidence="8">THAP domain-containing protein 2</fullName>
    </submittedName>
</protein>
<evidence type="ECO:0000256" key="2">
    <source>
        <dbReference type="ARBA" id="ARBA00022771"/>
    </source>
</evidence>
<feature type="domain" description="THAP-type" evidence="7">
    <location>
        <begin position="1"/>
        <end position="91"/>
    </location>
</feature>
<keyword evidence="4 5" id="KW-0238">DNA-binding</keyword>
<accession>A0AAD9PSS4</accession>